<evidence type="ECO:0000313" key="3">
    <source>
        <dbReference type="Proteomes" id="UP000051181"/>
    </source>
</evidence>
<organism evidence="2 3">
    <name type="scientific">Loigolactobacillus coryniformis subsp. coryniformis KCTC 3167 = DSM 20001</name>
    <dbReference type="NCBI Taxonomy" id="913848"/>
    <lineage>
        <taxon>Bacteria</taxon>
        <taxon>Bacillati</taxon>
        <taxon>Bacillota</taxon>
        <taxon>Bacilli</taxon>
        <taxon>Lactobacillales</taxon>
        <taxon>Lactobacillaceae</taxon>
        <taxon>Loigolactobacillus</taxon>
    </lineage>
</organism>
<dbReference type="Gene3D" id="3.30.830.10">
    <property type="entry name" value="Metalloenzyme, LuxS/M16 peptidase-like"/>
    <property type="match status" value="2"/>
</dbReference>
<dbReference type="InterPro" id="IPR011249">
    <property type="entry name" value="Metalloenz_LuxS/M16"/>
</dbReference>
<dbReference type="InterPro" id="IPR050361">
    <property type="entry name" value="MPP/UQCRC_Complex"/>
</dbReference>
<reference evidence="2 3" key="1">
    <citation type="journal article" date="2015" name="Genome Announc.">
        <title>Expanding the biotechnology potential of lactobacilli through comparative genomics of 213 strains and associated genera.</title>
        <authorList>
            <person name="Sun Z."/>
            <person name="Harris H.M."/>
            <person name="McCann A."/>
            <person name="Guo C."/>
            <person name="Argimon S."/>
            <person name="Zhang W."/>
            <person name="Yang X."/>
            <person name="Jeffery I.B."/>
            <person name="Cooney J.C."/>
            <person name="Kagawa T.F."/>
            <person name="Liu W."/>
            <person name="Song Y."/>
            <person name="Salvetti E."/>
            <person name="Wrobel A."/>
            <person name="Rasinkangas P."/>
            <person name="Parkhill J."/>
            <person name="Rea M.C."/>
            <person name="O'Sullivan O."/>
            <person name="Ritari J."/>
            <person name="Douillard F.P."/>
            <person name="Paul Ross R."/>
            <person name="Yang R."/>
            <person name="Briner A.E."/>
            <person name="Felis G.E."/>
            <person name="de Vos W.M."/>
            <person name="Barrangou R."/>
            <person name="Klaenhammer T.R."/>
            <person name="Caufield P.W."/>
            <person name="Cui Y."/>
            <person name="Zhang H."/>
            <person name="O'Toole P.W."/>
        </authorList>
    </citation>
    <scope>NUCLEOTIDE SEQUENCE [LARGE SCALE GENOMIC DNA]</scope>
    <source>
        <strain evidence="2 3">DSM 20001</strain>
    </source>
</reference>
<gene>
    <name evidence="2" type="ORF">FD22_GL000586</name>
</gene>
<proteinExistence type="predicted"/>
<dbReference type="NCBIfam" id="NF047422">
    <property type="entry name" value="YfmF_fam"/>
    <property type="match status" value="1"/>
</dbReference>
<dbReference type="GeneID" id="65917794"/>
<dbReference type="InterPro" id="IPR007863">
    <property type="entry name" value="Peptidase_M16_C"/>
</dbReference>
<dbReference type="Pfam" id="PF05193">
    <property type="entry name" value="Peptidase_M16_C"/>
    <property type="match status" value="1"/>
</dbReference>
<evidence type="ECO:0000313" key="2">
    <source>
        <dbReference type="EMBL" id="KRK18400.1"/>
    </source>
</evidence>
<dbReference type="EMBL" id="AZCN01000016">
    <property type="protein sequence ID" value="KRK18400.1"/>
    <property type="molecule type" value="Genomic_DNA"/>
</dbReference>
<dbReference type="GO" id="GO:0008237">
    <property type="term" value="F:metallopeptidase activity"/>
    <property type="evidence" value="ECO:0007669"/>
    <property type="project" value="UniProtKB-KW"/>
</dbReference>
<dbReference type="eggNOG" id="COG0612">
    <property type="taxonomic scope" value="Bacteria"/>
</dbReference>
<dbReference type="PANTHER" id="PTHR11851:SF186">
    <property type="entry name" value="INACTIVE METALLOPROTEASE YMFF-RELATED"/>
    <property type="match status" value="1"/>
</dbReference>
<dbReference type="GO" id="GO:0006508">
    <property type="term" value="P:proteolysis"/>
    <property type="evidence" value="ECO:0007669"/>
    <property type="project" value="UniProtKB-KW"/>
</dbReference>
<dbReference type="SUPFAM" id="SSF63411">
    <property type="entry name" value="LuxS/MPP-like metallohydrolase"/>
    <property type="match status" value="2"/>
</dbReference>
<dbReference type="AlphaFoldDB" id="A0A0R1F9L3"/>
<dbReference type="Proteomes" id="UP000051181">
    <property type="component" value="Unassembled WGS sequence"/>
</dbReference>
<feature type="domain" description="Peptidase M16 C-terminal" evidence="1">
    <location>
        <begin position="183"/>
        <end position="355"/>
    </location>
</feature>
<keyword evidence="2" id="KW-0482">Metalloprotease</keyword>
<dbReference type="PATRIC" id="fig|913848.6.peg.601"/>
<dbReference type="GO" id="GO:0046872">
    <property type="term" value="F:metal ion binding"/>
    <property type="evidence" value="ECO:0007669"/>
    <property type="project" value="InterPro"/>
</dbReference>
<name>A0A0R1F9L3_9LACO</name>
<keyword evidence="2" id="KW-0378">Hydrolase</keyword>
<accession>A0A0R1F9L3</accession>
<evidence type="ECO:0000259" key="1">
    <source>
        <dbReference type="Pfam" id="PF05193"/>
    </source>
</evidence>
<keyword evidence="2" id="KW-0645">Protease</keyword>
<sequence length="425" mass="46322">MVTKKTLADGVSLTVLPSTQFKTTRIVLNFIAPLQAETITQRSLLASLLETNSQDYPTQADLAAKLSAMYGANFGISVSKRGNTHVFSVVMTVVNDKFLPGETAVLTEGLAFLKQVLWRPNVSVGHFDTATFDREKTNMAAYLASVYDNKQAYASLQLQQLYFENSSAQRLPSFGNVNDLEPITASSLYRYYQQMLAHDQVAITVLGDVDVSAVTTLLADLPLAVRTVTQPTVFYQQALLDTVAEQTEVQPTNQAKLNLAYQVPTYYYQPDYYALLLANGIFGGSPMSLLFTNVREKASLAYYASSAYDAFRGLITVQTGIDATNVTRVKEIIAAQLETLQAGEFSDELLAQTRATIKNQYITGLDSAGNLTTQALVRQLVPEAAVSTADFIAALDAVSKQQIVAAAQTIKLQAIYFLSSKGGDK</sequence>
<comment type="caution">
    <text evidence="2">The sequence shown here is derived from an EMBL/GenBank/DDBJ whole genome shotgun (WGS) entry which is preliminary data.</text>
</comment>
<protein>
    <submittedName>
        <fullName evidence="2">Metalloprotease</fullName>
    </submittedName>
</protein>
<dbReference type="PANTHER" id="PTHR11851">
    <property type="entry name" value="METALLOPROTEASE"/>
    <property type="match status" value="1"/>
</dbReference>
<dbReference type="RefSeq" id="WP_010008976.1">
    <property type="nucleotide sequence ID" value="NZ_AZCN01000016.1"/>
</dbReference>